<keyword evidence="1" id="KW-0812">Transmembrane</keyword>
<reference evidence="2 3" key="1">
    <citation type="submission" date="2011-10" db="EMBL/GenBank/DDBJ databases">
        <title>The Improved High-Quality Draft genome of Leptonema illini DSM 21528.</title>
        <authorList>
            <consortium name="US DOE Joint Genome Institute (JGI-PGF)"/>
            <person name="Lucas S."/>
            <person name="Copeland A."/>
            <person name="Lapidus A."/>
            <person name="Glavina del Rio T."/>
            <person name="Dalin E."/>
            <person name="Tice H."/>
            <person name="Bruce D."/>
            <person name="Goodwin L."/>
            <person name="Pitluck S."/>
            <person name="Peters L."/>
            <person name="Mikhailova N."/>
            <person name="Held B."/>
            <person name="Kyrpides N."/>
            <person name="Mavromatis K."/>
            <person name="Ivanova N."/>
            <person name="Markowitz V."/>
            <person name="Cheng J.-F."/>
            <person name="Hugenholtz P."/>
            <person name="Woyke T."/>
            <person name="Wu D."/>
            <person name="Gronow S."/>
            <person name="Wellnitz S."/>
            <person name="Brambilla E.-M."/>
            <person name="Klenk H.-P."/>
            <person name="Eisen J.A."/>
        </authorList>
    </citation>
    <scope>NUCLEOTIDE SEQUENCE [LARGE SCALE GENOMIC DNA]</scope>
    <source>
        <strain evidence="2 3">DSM 21528</strain>
    </source>
</reference>
<name>H2CKQ0_9LEPT</name>
<dbReference type="AlphaFoldDB" id="H2CKQ0"/>
<protein>
    <submittedName>
        <fullName evidence="2">Uncharacterized protein</fullName>
    </submittedName>
</protein>
<keyword evidence="3" id="KW-1185">Reference proteome</keyword>
<gene>
    <name evidence="2" type="ORF">Lepil_0399</name>
</gene>
<dbReference type="STRING" id="183.GCA_002009735_00359"/>
<evidence type="ECO:0000313" key="3">
    <source>
        <dbReference type="Proteomes" id="UP000005737"/>
    </source>
</evidence>
<evidence type="ECO:0000256" key="1">
    <source>
        <dbReference type="SAM" id="Phobius"/>
    </source>
</evidence>
<organism evidence="2 3">
    <name type="scientific">Leptonema illini DSM 21528</name>
    <dbReference type="NCBI Taxonomy" id="929563"/>
    <lineage>
        <taxon>Bacteria</taxon>
        <taxon>Pseudomonadati</taxon>
        <taxon>Spirochaetota</taxon>
        <taxon>Spirochaetia</taxon>
        <taxon>Leptospirales</taxon>
        <taxon>Leptospiraceae</taxon>
        <taxon>Leptonema</taxon>
    </lineage>
</organism>
<dbReference type="EMBL" id="JH597773">
    <property type="protein sequence ID" value="EHQ05105.1"/>
    <property type="molecule type" value="Genomic_DNA"/>
</dbReference>
<keyword evidence="1" id="KW-0472">Membrane</keyword>
<sequence>MKTPVARKTKRKPEEAAAPIIPVENPMALYSDVDDTPDTGASMSFMDRFRRFAFRSKAPLYLILLISIVGFWVISLRQPGPASTTSLLRAYFDRFTQHDASARYRIGAFSVPDSQIVASFAALSSVHPASVDSTSSQDFLPAFQRSQFENDLLLHAAIESGQLDTPEARLFLETVLRQAAADYFVLTNLTVEERKYGIDIHEADVHALYKKNGDRYAKAGIEKEVALQSIRSALQSERIRKRNEIIAIKRAQMTRTIQEATGAYYREANR</sequence>
<evidence type="ECO:0000313" key="2">
    <source>
        <dbReference type="EMBL" id="EHQ05105.1"/>
    </source>
</evidence>
<dbReference type="RefSeq" id="WP_002769437.1">
    <property type="nucleotide sequence ID" value="NZ_JH597773.1"/>
</dbReference>
<feature type="transmembrane region" description="Helical" evidence="1">
    <location>
        <begin position="58"/>
        <end position="76"/>
    </location>
</feature>
<keyword evidence="1" id="KW-1133">Transmembrane helix</keyword>
<proteinExistence type="predicted"/>
<dbReference type="Proteomes" id="UP000005737">
    <property type="component" value="Unassembled WGS sequence"/>
</dbReference>
<accession>H2CKQ0</accession>
<dbReference type="HOGENOM" id="CLU_1029725_0_0_12"/>